<gene>
    <name evidence="1" type="ORF">ACFFSA_02705</name>
</gene>
<dbReference type="EMBL" id="JBHMBW010000002">
    <property type="protein sequence ID" value="MFB9621980.1"/>
    <property type="molecule type" value="Genomic_DNA"/>
</dbReference>
<protein>
    <submittedName>
        <fullName evidence="1">Uncharacterized protein</fullName>
    </submittedName>
</protein>
<dbReference type="RefSeq" id="WP_345002071.1">
    <property type="nucleotide sequence ID" value="NZ_BAAAXV010000009.1"/>
</dbReference>
<proteinExistence type="predicted"/>
<reference evidence="1 2" key="1">
    <citation type="submission" date="2024-09" db="EMBL/GenBank/DDBJ databases">
        <authorList>
            <person name="Sun Q."/>
            <person name="Mori K."/>
        </authorList>
    </citation>
    <scope>NUCLEOTIDE SEQUENCE [LARGE SCALE GENOMIC DNA]</scope>
    <source>
        <strain evidence="1 2">JCM 3143</strain>
    </source>
</reference>
<accession>A0ABV5RRP0</accession>
<evidence type="ECO:0000313" key="1">
    <source>
        <dbReference type="EMBL" id="MFB9621980.1"/>
    </source>
</evidence>
<comment type="caution">
    <text evidence="1">The sequence shown here is derived from an EMBL/GenBank/DDBJ whole genome shotgun (WGS) entry which is preliminary data.</text>
</comment>
<organism evidence="1 2">
    <name type="scientific">Nonomuraea helvata</name>
    <dbReference type="NCBI Taxonomy" id="37484"/>
    <lineage>
        <taxon>Bacteria</taxon>
        <taxon>Bacillati</taxon>
        <taxon>Actinomycetota</taxon>
        <taxon>Actinomycetes</taxon>
        <taxon>Streptosporangiales</taxon>
        <taxon>Streptosporangiaceae</taxon>
        <taxon>Nonomuraea</taxon>
    </lineage>
</organism>
<evidence type="ECO:0000313" key="2">
    <source>
        <dbReference type="Proteomes" id="UP001589532"/>
    </source>
</evidence>
<name>A0ABV5RRP0_9ACTN</name>
<sequence length="130" mass="14830">MKLLESYVVISDLIFRPITGPEEMNLFNALPGPYNDSLAEDLRNGRCRAEWMWMALRDGRPVARVGWWSRSGTRPEVLETLDIDDTCDDPLRIDVGECLLRTALAELFPEGTRSHMEVKIVNPDHVFVEA</sequence>
<dbReference type="Proteomes" id="UP001589532">
    <property type="component" value="Unassembled WGS sequence"/>
</dbReference>
<keyword evidence="2" id="KW-1185">Reference proteome</keyword>